<accession>A0ACB5T3F6</accession>
<proteinExistence type="predicted"/>
<evidence type="ECO:0000313" key="2">
    <source>
        <dbReference type="Proteomes" id="UP001165064"/>
    </source>
</evidence>
<gene>
    <name evidence="1" type="ORF">Amon02_000437600</name>
</gene>
<evidence type="ECO:0000313" key="1">
    <source>
        <dbReference type="EMBL" id="GME80272.1"/>
    </source>
</evidence>
<reference evidence="1" key="1">
    <citation type="submission" date="2023-04" db="EMBL/GenBank/DDBJ databases">
        <title>Ambrosiozyma monospora NBRC 10751.</title>
        <authorList>
            <person name="Ichikawa N."/>
            <person name="Sato H."/>
            <person name="Tonouchi N."/>
        </authorList>
    </citation>
    <scope>NUCLEOTIDE SEQUENCE</scope>
    <source>
        <strain evidence="1">NBRC 10751</strain>
    </source>
</reference>
<organism evidence="1 2">
    <name type="scientific">Ambrosiozyma monospora</name>
    <name type="common">Yeast</name>
    <name type="synonym">Endomycopsis monosporus</name>
    <dbReference type="NCBI Taxonomy" id="43982"/>
    <lineage>
        <taxon>Eukaryota</taxon>
        <taxon>Fungi</taxon>
        <taxon>Dikarya</taxon>
        <taxon>Ascomycota</taxon>
        <taxon>Saccharomycotina</taxon>
        <taxon>Pichiomycetes</taxon>
        <taxon>Pichiales</taxon>
        <taxon>Pichiaceae</taxon>
        <taxon>Ambrosiozyma</taxon>
    </lineage>
</organism>
<dbReference type="Proteomes" id="UP001165064">
    <property type="component" value="Unassembled WGS sequence"/>
</dbReference>
<comment type="caution">
    <text evidence="1">The sequence shown here is derived from an EMBL/GenBank/DDBJ whole genome shotgun (WGS) entry which is preliminary data.</text>
</comment>
<protein>
    <submittedName>
        <fullName evidence="1">Unnamed protein product</fullName>
    </submittedName>
</protein>
<name>A0ACB5T3F6_AMBMO</name>
<dbReference type="EMBL" id="BSXS01002983">
    <property type="protein sequence ID" value="GME80272.1"/>
    <property type="molecule type" value="Genomic_DNA"/>
</dbReference>
<keyword evidence="2" id="KW-1185">Reference proteome</keyword>
<sequence length="328" mass="37910">MLKNAFNLLVLDPRIKQYQTTITTDPIPDELSQKITNITKDIPTSLIIENFDQKPVLSCIVLEIRLKSDKNIQIDDPTYTSLFNLLTASLSLPQHEFVWNEEETQDIFQQQLKVKFYYILRLLDEALDHFDGISSNSVQKRTLLDKLSVFYKSDEVPWSNSSISSICNSCLKKLEPTEKEVLQLLVSMKDTLKELNEINRQNPKITKRGYRRHIGHADLFRGISPLLGNSFSSILNQSDAFNKLHIGKVQSLRYMIDELSLSDIEGHWNMILPLLLHFLDDTNLMIKAVACKNLIAVLEKIENKTFNIITKTDIEKRCLLQQIRFDIE</sequence>